<name>A0ABR3JV40_9AGAR</name>
<dbReference type="SUPFAM" id="SSF56112">
    <property type="entry name" value="Protein kinase-like (PK-like)"/>
    <property type="match status" value="1"/>
</dbReference>
<dbReference type="InterPro" id="IPR011009">
    <property type="entry name" value="Kinase-like_dom_sf"/>
</dbReference>
<proteinExistence type="predicted"/>
<dbReference type="PROSITE" id="PS50011">
    <property type="entry name" value="PROTEIN_KINASE_DOM"/>
    <property type="match status" value="1"/>
</dbReference>
<dbReference type="InterPro" id="IPR051681">
    <property type="entry name" value="Ser/Thr_Kinases-Pseudokinases"/>
</dbReference>
<accession>A0ABR3JV40</accession>
<comment type="caution">
    <text evidence="2">The sequence shown here is derived from an EMBL/GenBank/DDBJ whole genome shotgun (WGS) entry which is preliminary data.</text>
</comment>
<evidence type="ECO:0000313" key="2">
    <source>
        <dbReference type="EMBL" id="KAL0959123.1"/>
    </source>
</evidence>
<dbReference type="InterPro" id="IPR008271">
    <property type="entry name" value="Ser/Thr_kinase_AS"/>
</dbReference>
<dbReference type="Gene3D" id="1.10.510.10">
    <property type="entry name" value="Transferase(Phosphotransferase) domain 1"/>
    <property type="match status" value="1"/>
</dbReference>
<dbReference type="PANTHER" id="PTHR44329">
    <property type="entry name" value="SERINE/THREONINE-PROTEIN KINASE TNNI3K-RELATED"/>
    <property type="match status" value="1"/>
</dbReference>
<protein>
    <recommendedName>
        <fullName evidence="1">Protein kinase domain-containing protein</fullName>
    </recommendedName>
</protein>
<sequence length="393" mass="43643">MDAALGNSIMVQTPTLVPDTTLRATNPRLRFHTFSGTSMDRLWPLPRPASLKNLQDEALETGTRQMPSGLPQLSIPPSLPAVVIESPETPASLSSPVVGVVDLTKRIRTRSKDPLMHGGFSDIYMGEWEQDAFASNDGELGASAELKLVAIKLLRVLSRQDQDGVKARKRLNREVYVWHRLDHPHIARFYGTSYHMSGRPAMIMQWYKNGSASDYLARNPEADRLSLIRDAARGLTYLHTLTPPIVHGDLKGNNILITDDGRAALSDFGLSQVIEDLMGPTGFTPSCPEGGPVRWQAPEFIQDETWRPRLSADVWSFGCTAYELLTGKIPFPHRRRDGPVIQDLIAGAKPTAPGEIIDAPIKDLLDSCWRFEAEERPTMPEIVARLEELCTHP</sequence>
<feature type="domain" description="Protein kinase" evidence="1">
    <location>
        <begin position="109"/>
        <end position="393"/>
    </location>
</feature>
<evidence type="ECO:0000259" key="1">
    <source>
        <dbReference type="PROSITE" id="PS50011"/>
    </source>
</evidence>
<evidence type="ECO:0000313" key="3">
    <source>
        <dbReference type="Proteomes" id="UP001556367"/>
    </source>
</evidence>
<organism evidence="2 3">
    <name type="scientific">Hohenbuehelia grisea</name>
    <dbReference type="NCBI Taxonomy" id="104357"/>
    <lineage>
        <taxon>Eukaryota</taxon>
        <taxon>Fungi</taxon>
        <taxon>Dikarya</taxon>
        <taxon>Basidiomycota</taxon>
        <taxon>Agaricomycotina</taxon>
        <taxon>Agaricomycetes</taxon>
        <taxon>Agaricomycetidae</taxon>
        <taxon>Agaricales</taxon>
        <taxon>Pleurotineae</taxon>
        <taxon>Pleurotaceae</taxon>
        <taxon>Hohenbuehelia</taxon>
    </lineage>
</organism>
<dbReference type="InterPro" id="IPR000719">
    <property type="entry name" value="Prot_kinase_dom"/>
</dbReference>
<dbReference type="SMART" id="SM00220">
    <property type="entry name" value="S_TKc"/>
    <property type="match status" value="1"/>
</dbReference>
<dbReference type="EMBL" id="JASNQZ010000003">
    <property type="protein sequence ID" value="KAL0959123.1"/>
    <property type="molecule type" value="Genomic_DNA"/>
</dbReference>
<keyword evidence="3" id="KW-1185">Reference proteome</keyword>
<dbReference type="InterPro" id="IPR001245">
    <property type="entry name" value="Ser-Thr/Tyr_kinase_cat_dom"/>
</dbReference>
<dbReference type="PROSITE" id="PS00108">
    <property type="entry name" value="PROTEIN_KINASE_ST"/>
    <property type="match status" value="1"/>
</dbReference>
<dbReference type="PANTHER" id="PTHR44329:SF214">
    <property type="entry name" value="PROTEIN KINASE DOMAIN-CONTAINING PROTEIN"/>
    <property type="match status" value="1"/>
</dbReference>
<dbReference type="Pfam" id="PF07714">
    <property type="entry name" value="PK_Tyr_Ser-Thr"/>
    <property type="match status" value="1"/>
</dbReference>
<reference evidence="3" key="1">
    <citation type="submission" date="2024-06" db="EMBL/GenBank/DDBJ databases">
        <title>Multi-omics analyses provide insights into the biosynthesis of the anticancer antibiotic pleurotin in Hohenbuehelia grisea.</title>
        <authorList>
            <person name="Weaver J.A."/>
            <person name="Alberti F."/>
        </authorList>
    </citation>
    <scope>NUCLEOTIDE SEQUENCE [LARGE SCALE GENOMIC DNA]</scope>
    <source>
        <strain evidence="3">T-177</strain>
    </source>
</reference>
<dbReference type="Proteomes" id="UP001556367">
    <property type="component" value="Unassembled WGS sequence"/>
</dbReference>
<gene>
    <name evidence="2" type="ORF">HGRIS_014417</name>
</gene>